<feature type="compositionally biased region" description="Acidic residues" evidence="1">
    <location>
        <begin position="155"/>
        <end position="167"/>
    </location>
</feature>
<evidence type="ECO:0008006" key="5">
    <source>
        <dbReference type="Google" id="ProtNLM"/>
    </source>
</evidence>
<gene>
    <name evidence="2" type="ORF">QW060_06245</name>
    <name evidence="3" type="ORF">QW060_20480</name>
</gene>
<evidence type="ECO:0000313" key="3">
    <source>
        <dbReference type="EMBL" id="MDN3709389.1"/>
    </source>
</evidence>
<feature type="region of interest" description="Disordered" evidence="1">
    <location>
        <begin position="147"/>
        <end position="167"/>
    </location>
</feature>
<reference evidence="2" key="1">
    <citation type="journal article" date="2014" name="Int. J. Syst. Evol. Microbiol.">
        <title>Complete genome of a new Firmicutes species belonging to the dominant human colonic microbiota ('Ruminococcus bicirculans') reveals two chromosomes and a selective capacity to utilize plant glucans.</title>
        <authorList>
            <consortium name="NISC Comparative Sequencing Program"/>
            <person name="Wegmann U."/>
            <person name="Louis P."/>
            <person name="Goesmann A."/>
            <person name="Henrissat B."/>
            <person name="Duncan S.H."/>
            <person name="Flint H.J."/>
        </authorList>
    </citation>
    <scope>NUCLEOTIDE SEQUENCE</scope>
    <source>
        <strain evidence="2">CECT 7184</strain>
    </source>
</reference>
<reference evidence="4" key="2">
    <citation type="journal article" date="2019" name="Int. J. Syst. Evol. Microbiol.">
        <title>The Global Catalogue of Microorganisms (GCM) 10K type strain sequencing project: providing services to taxonomists for standard genome sequencing and annotation.</title>
        <authorList>
            <consortium name="The Broad Institute Genomics Platform"/>
            <consortium name="The Broad Institute Genome Sequencing Center for Infectious Disease"/>
            <person name="Wu L."/>
            <person name="Ma J."/>
        </authorList>
    </citation>
    <scope>NUCLEOTIDE SEQUENCE [LARGE SCALE GENOMIC DNA]</scope>
    <source>
        <strain evidence="4">CECT 7184</strain>
    </source>
</reference>
<dbReference type="EMBL" id="JAUFQU010000033">
    <property type="protein sequence ID" value="MDN3709389.1"/>
    <property type="molecule type" value="Genomic_DNA"/>
</dbReference>
<organism evidence="2 4">
    <name type="scientific">Paenimyroides ceti</name>
    <dbReference type="NCBI Taxonomy" id="395087"/>
    <lineage>
        <taxon>Bacteria</taxon>
        <taxon>Pseudomonadati</taxon>
        <taxon>Bacteroidota</taxon>
        <taxon>Flavobacteriia</taxon>
        <taxon>Flavobacteriales</taxon>
        <taxon>Flavobacteriaceae</taxon>
        <taxon>Paenimyroides</taxon>
    </lineage>
</organism>
<dbReference type="Proteomes" id="UP001242368">
    <property type="component" value="Unassembled WGS sequence"/>
</dbReference>
<comment type="caution">
    <text evidence="2">The sequence shown here is derived from an EMBL/GenBank/DDBJ whole genome shotgun (WGS) entry which is preliminary data.</text>
</comment>
<dbReference type="RefSeq" id="WP_290362785.1">
    <property type="nucleotide sequence ID" value="NZ_JAUFQU010000001.1"/>
</dbReference>
<keyword evidence="4" id="KW-1185">Reference proteome</keyword>
<reference evidence="2" key="3">
    <citation type="submission" date="2023-06" db="EMBL/GenBank/DDBJ databases">
        <authorList>
            <person name="Lucena T."/>
            <person name="Sun Q."/>
        </authorList>
    </citation>
    <scope>NUCLEOTIDE SEQUENCE</scope>
    <source>
        <strain evidence="2">CECT 7184</strain>
    </source>
</reference>
<proteinExistence type="predicted"/>
<name>A0ABT8CQU4_9FLAO</name>
<sequence>MKKIGYLSLVILSMVSCDKIFKQNDVTEKADDQINELMGGEKDEHGCIVSAGYTWSEVTQNCIRVFEEGYRLNPINDLQEDENSSVISAFVVFDKEKTKAEIFLPQNDSGIVLEKKEEDIYANEQYKLDAKKYTLAVDDVIRFEAPKGGLKNIDPADDQEEEYLNLQ</sequence>
<protein>
    <recommendedName>
        <fullName evidence="5">Lipoprotein</fullName>
    </recommendedName>
</protein>
<evidence type="ECO:0000313" key="2">
    <source>
        <dbReference type="EMBL" id="MDN3706730.1"/>
    </source>
</evidence>
<dbReference type="EMBL" id="JAUFQU010000001">
    <property type="protein sequence ID" value="MDN3706730.1"/>
    <property type="molecule type" value="Genomic_DNA"/>
</dbReference>
<dbReference type="PROSITE" id="PS51257">
    <property type="entry name" value="PROKAR_LIPOPROTEIN"/>
    <property type="match status" value="1"/>
</dbReference>
<evidence type="ECO:0000313" key="4">
    <source>
        <dbReference type="Proteomes" id="UP001242368"/>
    </source>
</evidence>
<evidence type="ECO:0000256" key="1">
    <source>
        <dbReference type="SAM" id="MobiDB-lite"/>
    </source>
</evidence>
<accession>A0ABT8CQU4</accession>